<dbReference type="InterPro" id="IPR052157">
    <property type="entry name" value="BCAA_transport_permease"/>
</dbReference>
<feature type="transmembrane region" description="Helical" evidence="9">
    <location>
        <begin position="41"/>
        <end position="59"/>
    </location>
</feature>
<protein>
    <submittedName>
        <fullName evidence="10">Branched-chain amino acid ABC transporter permease</fullName>
    </submittedName>
</protein>
<evidence type="ECO:0000313" key="11">
    <source>
        <dbReference type="Proteomes" id="UP000266483"/>
    </source>
</evidence>
<evidence type="ECO:0000256" key="9">
    <source>
        <dbReference type="SAM" id="Phobius"/>
    </source>
</evidence>
<accession>A0ABX9MW00</accession>
<keyword evidence="7 9" id="KW-0472">Membrane</keyword>
<evidence type="ECO:0000256" key="2">
    <source>
        <dbReference type="ARBA" id="ARBA00022448"/>
    </source>
</evidence>
<dbReference type="PANTHER" id="PTHR11795">
    <property type="entry name" value="BRANCHED-CHAIN AMINO ACID TRANSPORT SYSTEM PERMEASE PROTEIN LIVH"/>
    <property type="match status" value="1"/>
</dbReference>
<evidence type="ECO:0000256" key="5">
    <source>
        <dbReference type="ARBA" id="ARBA00022970"/>
    </source>
</evidence>
<keyword evidence="6 9" id="KW-1133">Transmembrane helix</keyword>
<evidence type="ECO:0000313" key="10">
    <source>
        <dbReference type="EMBL" id="RII83145.1"/>
    </source>
</evidence>
<sequence>MELITSILIDGLAYGMILFIISVGLSITMGLMRVVNLAHGVFAMLGGFFTVAIGAWLGLPVELSALLAIVAVGILALPLEKFIFRLIYGRSELQQVLLTIGLVFIGIAATGTLFGNALTAIQLPLYMQQSIDIGFRVVPAHRVAVVIAGFAVLAGLWWLFTRTRFGINIRASVDKADAAEAVGIDTSKVYQLGFMLGAALAALGGILGAELLPIEPYYPLKYLVLVLAIVAVGGMGSVFGSFLAALILGTVETAAKYLMPEVASIVFYLTMLAVLSWRPQGLFGRSG</sequence>
<feature type="transmembrane region" description="Helical" evidence="9">
    <location>
        <begin position="192"/>
        <end position="214"/>
    </location>
</feature>
<comment type="subcellular location">
    <subcellularLocation>
        <location evidence="1">Cell membrane</location>
        <topology evidence="1">Multi-pass membrane protein</topology>
    </subcellularLocation>
</comment>
<feature type="transmembrane region" description="Helical" evidence="9">
    <location>
        <begin position="12"/>
        <end position="34"/>
    </location>
</feature>
<dbReference type="Proteomes" id="UP000266483">
    <property type="component" value="Unassembled WGS sequence"/>
</dbReference>
<feature type="transmembrane region" description="Helical" evidence="9">
    <location>
        <begin position="96"/>
        <end position="121"/>
    </location>
</feature>
<organism evidence="10 11">
    <name type="scientific">Neopusillimonas maritima</name>
    <dbReference type="NCBI Taxonomy" id="2026239"/>
    <lineage>
        <taxon>Bacteria</taxon>
        <taxon>Pseudomonadati</taxon>
        <taxon>Pseudomonadota</taxon>
        <taxon>Betaproteobacteria</taxon>
        <taxon>Burkholderiales</taxon>
        <taxon>Alcaligenaceae</taxon>
        <taxon>Neopusillimonas</taxon>
    </lineage>
</organism>
<comment type="similarity">
    <text evidence="8">Belongs to the binding-protein-dependent transport system permease family. LivHM subfamily.</text>
</comment>
<evidence type="ECO:0000256" key="3">
    <source>
        <dbReference type="ARBA" id="ARBA00022475"/>
    </source>
</evidence>
<proteinExistence type="inferred from homology"/>
<evidence type="ECO:0000256" key="7">
    <source>
        <dbReference type="ARBA" id="ARBA00023136"/>
    </source>
</evidence>
<evidence type="ECO:0000256" key="6">
    <source>
        <dbReference type="ARBA" id="ARBA00022989"/>
    </source>
</evidence>
<keyword evidence="11" id="KW-1185">Reference proteome</keyword>
<feature type="transmembrane region" description="Helical" evidence="9">
    <location>
        <begin position="141"/>
        <end position="160"/>
    </location>
</feature>
<dbReference type="CDD" id="cd06582">
    <property type="entry name" value="TM_PBP1_LivH_like"/>
    <property type="match status" value="1"/>
</dbReference>
<keyword evidence="3" id="KW-1003">Cell membrane</keyword>
<dbReference type="Pfam" id="PF02653">
    <property type="entry name" value="BPD_transp_2"/>
    <property type="match status" value="1"/>
</dbReference>
<feature type="transmembrane region" description="Helical" evidence="9">
    <location>
        <begin position="258"/>
        <end position="277"/>
    </location>
</feature>
<gene>
    <name evidence="10" type="ORF">CJO09_05935</name>
</gene>
<keyword evidence="4 9" id="KW-0812">Transmembrane</keyword>
<feature type="transmembrane region" description="Helical" evidence="9">
    <location>
        <begin position="65"/>
        <end position="84"/>
    </location>
</feature>
<feature type="transmembrane region" description="Helical" evidence="9">
    <location>
        <begin position="220"/>
        <end position="246"/>
    </location>
</feature>
<name>A0ABX9MW00_9BURK</name>
<dbReference type="InterPro" id="IPR001851">
    <property type="entry name" value="ABC_transp_permease"/>
</dbReference>
<comment type="caution">
    <text evidence="10">The sequence shown here is derived from an EMBL/GenBank/DDBJ whole genome shotgun (WGS) entry which is preliminary data.</text>
</comment>
<keyword evidence="2" id="KW-0813">Transport</keyword>
<keyword evidence="5" id="KW-0029">Amino-acid transport</keyword>
<dbReference type="RefSeq" id="WP_119441549.1">
    <property type="nucleotide sequence ID" value="NZ_CP170494.1"/>
</dbReference>
<reference evidence="10 11" key="1">
    <citation type="submission" date="2017-08" db="EMBL/GenBank/DDBJ databases">
        <title>Pusillimonas indicus sp. nov., a member of the family Alcaligenaceae isolated from surface seawater.</title>
        <authorList>
            <person name="Li J."/>
        </authorList>
    </citation>
    <scope>NUCLEOTIDE SEQUENCE [LARGE SCALE GENOMIC DNA]</scope>
    <source>
        <strain evidence="10 11">17-4A</strain>
    </source>
</reference>
<evidence type="ECO:0000256" key="8">
    <source>
        <dbReference type="ARBA" id="ARBA00037998"/>
    </source>
</evidence>
<dbReference type="EMBL" id="NQOU01000002">
    <property type="protein sequence ID" value="RII83145.1"/>
    <property type="molecule type" value="Genomic_DNA"/>
</dbReference>
<evidence type="ECO:0000256" key="4">
    <source>
        <dbReference type="ARBA" id="ARBA00022692"/>
    </source>
</evidence>
<evidence type="ECO:0000256" key="1">
    <source>
        <dbReference type="ARBA" id="ARBA00004651"/>
    </source>
</evidence>
<dbReference type="PANTHER" id="PTHR11795:SF442">
    <property type="entry name" value="ABC TRANSPORTER ATP-BINDING PROTEIN"/>
    <property type="match status" value="1"/>
</dbReference>